<keyword evidence="2" id="KW-1185">Reference proteome</keyword>
<dbReference type="EMBL" id="CM056742">
    <property type="protein sequence ID" value="KAJ8676061.1"/>
    <property type="molecule type" value="Genomic_DNA"/>
</dbReference>
<proteinExistence type="predicted"/>
<name>A0ACC2NZP3_9HYME</name>
<accession>A0ACC2NZP3</accession>
<comment type="caution">
    <text evidence="1">The sequence shown here is derived from an EMBL/GenBank/DDBJ whole genome shotgun (WGS) entry which is preliminary data.</text>
</comment>
<protein>
    <submittedName>
        <fullName evidence="1">Uncharacterized protein</fullName>
    </submittedName>
</protein>
<evidence type="ECO:0000313" key="1">
    <source>
        <dbReference type="EMBL" id="KAJ8676061.1"/>
    </source>
</evidence>
<evidence type="ECO:0000313" key="2">
    <source>
        <dbReference type="Proteomes" id="UP001239111"/>
    </source>
</evidence>
<reference evidence="1" key="1">
    <citation type="submission" date="2023-04" db="EMBL/GenBank/DDBJ databases">
        <title>A chromosome-level genome assembly of the parasitoid wasp Eretmocerus hayati.</title>
        <authorList>
            <person name="Zhong Y."/>
            <person name="Liu S."/>
            <person name="Liu Y."/>
        </authorList>
    </citation>
    <scope>NUCLEOTIDE SEQUENCE</scope>
    <source>
        <strain evidence="1">ZJU_SS_LIU_2023</strain>
    </source>
</reference>
<dbReference type="Proteomes" id="UP001239111">
    <property type="component" value="Chromosome 2"/>
</dbReference>
<organism evidence="1 2">
    <name type="scientific">Eretmocerus hayati</name>
    <dbReference type="NCBI Taxonomy" id="131215"/>
    <lineage>
        <taxon>Eukaryota</taxon>
        <taxon>Metazoa</taxon>
        <taxon>Ecdysozoa</taxon>
        <taxon>Arthropoda</taxon>
        <taxon>Hexapoda</taxon>
        <taxon>Insecta</taxon>
        <taxon>Pterygota</taxon>
        <taxon>Neoptera</taxon>
        <taxon>Endopterygota</taxon>
        <taxon>Hymenoptera</taxon>
        <taxon>Apocrita</taxon>
        <taxon>Proctotrupomorpha</taxon>
        <taxon>Chalcidoidea</taxon>
        <taxon>Aphelinidae</taxon>
        <taxon>Aphelininae</taxon>
        <taxon>Eretmocerus</taxon>
    </lineage>
</organism>
<gene>
    <name evidence="1" type="ORF">QAD02_011847</name>
</gene>
<sequence>MIILLIGAEQNLNHLIDHAYSKKNQTTSEENAPCPDDICMESGELHEKSQKSHEPLLTENENSHETVSNLPEPPGVSMDDPANSNEEECIVTDEMEIILEHLPDIPNYNNVGLKRASSVNISIKVPREKRVMYKSGNKTITIDRSKSISEEAFQ</sequence>